<dbReference type="AlphaFoldDB" id="A0A4C1VG29"/>
<gene>
    <name evidence="1" type="ORF">EVAR_34608_1</name>
</gene>
<dbReference type="Proteomes" id="UP000299102">
    <property type="component" value="Unassembled WGS sequence"/>
</dbReference>
<sequence length="103" mass="11729">MGTQRLKWIGYALPLSRDRYFTFIKYRREITSPSTMLCPESEYSSGGSRTIHRRLVRPPDVLSLPKRPATHRPLLWGCECSRAVATTLLSGGSNTRLLHKNIV</sequence>
<accession>A0A4C1VG29</accession>
<reference evidence="1 2" key="1">
    <citation type="journal article" date="2019" name="Commun. Biol.">
        <title>The bagworm genome reveals a unique fibroin gene that provides high tensile strength.</title>
        <authorList>
            <person name="Kono N."/>
            <person name="Nakamura H."/>
            <person name="Ohtoshi R."/>
            <person name="Tomita M."/>
            <person name="Numata K."/>
            <person name="Arakawa K."/>
        </authorList>
    </citation>
    <scope>NUCLEOTIDE SEQUENCE [LARGE SCALE GENOMIC DNA]</scope>
</reference>
<proteinExistence type="predicted"/>
<dbReference type="EMBL" id="BGZK01000336">
    <property type="protein sequence ID" value="GBP37573.1"/>
    <property type="molecule type" value="Genomic_DNA"/>
</dbReference>
<evidence type="ECO:0000313" key="2">
    <source>
        <dbReference type="Proteomes" id="UP000299102"/>
    </source>
</evidence>
<name>A0A4C1VG29_EUMVA</name>
<organism evidence="1 2">
    <name type="scientific">Eumeta variegata</name>
    <name type="common">Bagworm moth</name>
    <name type="synonym">Eumeta japonica</name>
    <dbReference type="NCBI Taxonomy" id="151549"/>
    <lineage>
        <taxon>Eukaryota</taxon>
        <taxon>Metazoa</taxon>
        <taxon>Ecdysozoa</taxon>
        <taxon>Arthropoda</taxon>
        <taxon>Hexapoda</taxon>
        <taxon>Insecta</taxon>
        <taxon>Pterygota</taxon>
        <taxon>Neoptera</taxon>
        <taxon>Endopterygota</taxon>
        <taxon>Lepidoptera</taxon>
        <taxon>Glossata</taxon>
        <taxon>Ditrysia</taxon>
        <taxon>Tineoidea</taxon>
        <taxon>Psychidae</taxon>
        <taxon>Oiketicinae</taxon>
        <taxon>Eumeta</taxon>
    </lineage>
</organism>
<protein>
    <submittedName>
        <fullName evidence="1">Uncharacterized protein</fullName>
    </submittedName>
</protein>
<comment type="caution">
    <text evidence="1">The sequence shown here is derived from an EMBL/GenBank/DDBJ whole genome shotgun (WGS) entry which is preliminary data.</text>
</comment>
<keyword evidence="2" id="KW-1185">Reference proteome</keyword>
<evidence type="ECO:0000313" key="1">
    <source>
        <dbReference type="EMBL" id="GBP37573.1"/>
    </source>
</evidence>